<accession>N6Y8S1</accession>
<comment type="caution">
    <text evidence="1">The sequence shown here is derived from an EMBL/GenBank/DDBJ whole genome shotgun (WGS) entry which is preliminary data.</text>
</comment>
<name>N6Y8S1_THASP</name>
<sequence length="149" mass="17285">MARKLSEYRIASDLAEALKKRIVGACIRDLQGMREHLLSGEDSGLANVWDEICVQEQKERSFDWEAYEETMSTFIECRVSELQPYELDALWLLTPQGDDWDCEPDDTRESYPVVQQDVEDYLAAEMLTAANNWSNARISKYLERGYECD</sequence>
<proteinExistence type="predicted"/>
<dbReference type="EMBL" id="AMXD01000011">
    <property type="protein sequence ID" value="ENO87930.1"/>
    <property type="molecule type" value="Genomic_DNA"/>
</dbReference>
<protein>
    <submittedName>
        <fullName evidence="1">Uncharacterized protein</fullName>
    </submittedName>
</protein>
<evidence type="ECO:0000313" key="1">
    <source>
        <dbReference type="EMBL" id="ENO87930.1"/>
    </source>
</evidence>
<gene>
    <name evidence="1" type="ORF">C665_03527</name>
</gene>
<dbReference type="AlphaFoldDB" id="N6Y8S1"/>
<dbReference type="RefSeq" id="WP_004300258.1">
    <property type="nucleotide sequence ID" value="NZ_AMXD01000011.1"/>
</dbReference>
<organism evidence="1 2">
    <name type="scientific">Thauera aminoaromatica S2</name>
    <dbReference type="NCBI Taxonomy" id="1234381"/>
    <lineage>
        <taxon>Bacteria</taxon>
        <taxon>Pseudomonadati</taxon>
        <taxon>Pseudomonadota</taxon>
        <taxon>Betaproteobacteria</taxon>
        <taxon>Rhodocyclales</taxon>
        <taxon>Zoogloeaceae</taxon>
        <taxon>Thauera</taxon>
    </lineage>
</organism>
<dbReference type="Proteomes" id="UP000013042">
    <property type="component" value="Unassembled WGS sequence"/>
</dbReference>
<reference evidence="1 2" key="1">
    <citation type="submission" date="2012-09" db="EMBL/GenBank/DDBJ databases">
        <title>Draft Genome Sequences of 6 Strains from Genus Thauera.</title>
        <authorList>
            <person name="Liu B."/>
            <person name="Shapleigh J.P."/>
            <person name="Frostegard A.H."/>
        </authorList>
    </citation>
    <scope>NUCLEOTIDE SEQUENCE [LARGE SCALE GENOMIC DNA]</scope>
    <source>
        <strain evidence="1 2">S2</strain>
    </source>
</reference>
<evidence type="ECO:0000313" key="2">
    <source>
        <dbReference type="Proteomes" id="UP000013042"/>
    </source>
</evidence>